<sequence length="78" mass="9195">MYYTYILKLSDGSYYIGYTSDLKNRLRVHNFGIVPSTKNFRPVKLLFYAAFTSQQKATDFEKYLKSSSGFAFRNKHFI</sequence>
<dbReference type="InterPro" id="IPR050190">
    <property type="entry name" value="UPF0213_domain"/>
</dbReference>
<evidence type="ECO:0000256" key="1">
    <source>
        <dbReference type="ARBA" id="ARBA00007435"/>
    </source>
</evidence>
<name>A0A2M8KTB2_9BACT</name>
<comment type="similarity">
    <text evidence="1">Belongs to the UPF0213 family.</text>
</comment>
<accession>A0A2M8KTB2</accession>
<dbReference type="Proteomes" id="UP000229554">
    <property type="component" value="Unassembled WGS sequence"/>
</dbReference>
<dbReference type="InterPro" id="IPR035901">
    <property type="entry name" value="GIY-YIG_endonuc_sf"/>
</dbReference>
<feature type="domain" description="GIY-YIG" evidence="2">
    <location>
        <begin position="1"/>
        <end position="78"/>
    </location>
</feature>
<dbReference type="AlphaFoldDB" id="A0A2M8KTB2"/>
<evidence type="ECO:0000313" key="4">
    <source>
        <dbReference type="Proteomes" id="UP000229554"/>
    </source>
</evidence>
<dbReference type="SUPFAM" id="SSF82771">
    <property type="entry name" value="GIY-YIG endonuclease"/>
    <property type="match status" value="1"/>
</dbReference>
<gene>
    <name evidence="3" type="ORF">COU88_01045</name>
</gene>
<organism evidence="3 4">
    <name type="scientific">Candidatus Roizmanbacteria bacterium CG10_big_fil_rev_8_21_14_0_10_39_6</name>
    <dbReference type="NCBI Taxonomy" id="1974853"/>
    <lineage>
        <taxon>Bacteria</taxon>
        <taxon>Candidatus Roizmaniibacteriota</taxon>
    </lineage>
</organism>
<dbReference type="PANTHER" id="PTHR34477:SF1">
    <property type="entry name" value="UPF0213 PROTEIN YHBQ"/>
    <property type="match status" value="1"/>
</dbReference>
<reference evidence="4" key="1">
    <citation type="submission" date="2017-09" db="EMBL/GenBank/DDBJ databases">
        <title>Depth-based differentiation of microbial function through sediment-hosted aquifers and enrichment of novel symbionts in the deep terrestrial subsurface.</title>
        <authorList>
            <person name="Probst A.J."/>
            <person name="Ladd B."/>
            <person name="Jarett J.K."/>
            <person name="Geller-Mcgrath D.E."/>
            <person name="Sieber C.M.K."/>
            <person name="Emerson J.B."/>
            <person name="Anantharaman K."/>
            <person name="Thomas B.C."/>
            <person name="Malmstrom R."/>
            <person name="Stieglmeier M."/>
            <person name="Klingl A."/>
            <person name="Woyke T."/>
            <person name="Ryan C.M."/>
            <person name="Banfield J.F."/>
        </authorList>
    </citation>
    <scope>NUCLEOTIDE SEQUENCE [LARGE SCALE GENOMIC DNA]</scope>
</reference>
<protein>
    <recommendedName>
        <fullName evidence="2">GIY-YIG domain-containing protein</fullName>
    </recommendedName>
</protein>
<proteinExistence type="inferred from homology"/>
<evidence type="ECO:0000313" key="3">
    <source>
        <dbReference type="EMBL" id="PJE63157.1"/>
    </source>
</evidence>
<dbReference type="Gene3D" id="3.40.1440.10">
    <property type="entry name" value="GIY-YIG endonuclease"/>
    <property type="match status" value="1"/>
</dbReference>
<dbReference type="InterPro" id="IPR000305">
    <property type="entry name" value="GIY-YIG_endonuc"/>
</dbReference>
<comment type="caution">
    <text evidence="3">The sequence shown here is derived from an EMBL/GenBank/DDBJ whole genome shotgun (WGS) entry which is preliminary data.</text>
</comment>
<dbReference type="EMBL" id="PFED01000044">
    <property type="protein sequence ID" value="PJE63157.1"/>
    <property type="molecule type" value="Genomic_DNA"/>
</dbReference>
<evidence type="ECO:0000259" key="2">
    <source>
        <dbReference type="PROSITE" id="PS50164"/>
    </source>
</evidence>
<dbReference type="Pfam" id="PF01541">
    <property type="entry name" value="GIY-YIG"/>
    <property type="match status" value="1"/>
</dbReference>
<dbReference type="PROSITE" id="PS50164">
    <property type="entry name" value="GIY_YIG"/>
    <property type="match status" value="1"/>
</dbReference>
<dbReference type="CDD" id="cd10449">
    <property type="entry name" value="GIY-YIG_SLX1_like"/>
    <property type="match status" value="1"/>
</dbReference>
<dbReference type="PANTHER" id="PTHR34477">
    <property type="entry name" value="UPF0213 PROTEIN YHBQ"/>
    <property type="match status" value="1"/>
</dbReference>